<evidence type="ECO:0000256" key="1">
    <source>
        <dbReference type="SAM" id="MobiDB-lite"/>
    </source>
</evidence>
<comment type="caution">
    <text evidence="2">The sequence shown here is derived from an EMBL/GenBank/DDBJ whole genome shotgun (WGS) entry which is preliminary data.</text>
</comment>
<evidence type="ECO:0000313" key="3">
    <source>
        <dbReference type="Proteomes" id="UP001140094"/>
    </source>
</evidence>
<gene>
    <name evidence="2" type="ORF">H4R20_002559</name>
</gene>
<name>A0A9W8I177_9FUNG</name>
<proteinExistence type="predicted"/>
<dbReference type="Proteomes" id="UP001140094">
    <property type="component" value="Unassembled WGS sequence"/>
</dbReference>
<feature type="compositionally biased region" description="Basic and acidic residues" evidence="1">
    <location>
        <begin position="37"/>
        <end position="60"/>
    </location>
</feature>
<feature type="region of interest" description="Disordered" evidence="1">
    <location>
        <begin position="1"/>
        <end position="98"/>
    </location>
</feature>
<reference evidence="2" key="1">
    <citation type="submission" date="2022-07" db="EMBL/GenBank/DDBJ databases">
        <title>Phylogenomic reconstructions and comparative analyses of Kickxellomycotina fungi.</title>
        <authorList>
            <person name="Reynolds N.K."/>
            <person name="Stajich J.E."/>
            <person name="Barry K."/>
            <person name="Grigoriev I.V."/>
            <person name="Crous P."/>
            <person name="Smith M.E."/>
        </authorList>
    </citation>
    <scope>NUCLEOTIDE SEQUENCE</scope>
    <source>
        <strain evidence="2">NRRL 1565</strain>
    </source>
</reference>
<dbReference type="EMBL" id="JANBUO010000415">
    <property type="protein sequence ID" value="KAJ2804303.1"/>
    <property type="molecule type" value="Genomic_DNA"/>
</dbReference>
<keyword evidence="3" id="KW-1185">Reference proteome</keyword>
<sequence length="98" mass="9944">MADNWNMGSTDAAASWSSGPAPSANGGWDSHASNGHSRNDRGSYRSYDDDSRRGRKESDRGFGGGGYSGGGGYGGGYGGGRGGGFGGGRFGRSEPQEL</sequence>
<feature type="non-terminal residue" evidence="2">
    <location>
        <position position="98"/>
    </location>
</feature>
<feature type="compositionally biased region" description="Gly residues" evidence="1">
    <location>
        <begin position="61"/>
        <end position="90"/>
    </location>
</feature>
<organism evidence="2 3">
    <name type="scientific">Coemansia guatemalensis</name>
    <dbReference type="NCBI Taxonomy" id="2761395"/>
    <lineage>
        <taxon>Eukaryota</taxon>
        <taxon>Fungi</taxon>
        <taxon>Fungi incertae sedis</taxon>
        <taxon>Zoopagomycota</taxon>
        <taxon>Kickxellomycotina</taxon>
        <taxon>Kickxellomycetes</taxon>
        <taxon>Kickxellales</taxon>
        <taxon>Kickxellaceae</taxon>
        <taxon>Coemansia</taxon>
    </lineage>
</organism>
<dbReference type="AlphaFoldDB" id="A0A9W8I177"/>
<accession>A0A9W8I177</accession>
<protein>
    <submittedName>
        <fullName evidence="2">Uncharacterized protein</fullName>
    </submittedName>
</protein>
<evidence type="ECO:0000313" key="2">
    <source>
        <dbReference type="EMBL" id="KAJ2804303.1"/>
    </source>
</evidence>
<feature type="compositionally biased region" description="Low complexity" evidence="1">
    <location>
        <begin position="12"/>
        <end position="28"/>
    </location>
</feature>